<proteinExistence type="inferred from homology"/>
<evidence type="ECO:0000259" key="2">
    <source>
        <dbReference type="Pfam" id="PF04865"/>
    </source>
</evidence>
<dbReference type="InterPro" id="IPR052399">
    <property type="entry name" value="Phage_Baseplate_Assmbl_Protein"/>
</dbReference>
<dbReference type="InterPro" id="IPR058531">
    <property type="entry name" value="Baseplate_J_M"/>
</dbReference>
<evidence type="ECO:0000313" key="6">
    <source>
        <dbReference type="Proteomes" id="UP000197424"/>
    </source>
</evidence>
<sequence length="354" mass="37323">MAFPIPAFAAIRDALLRDIRNLLPEADTGPDSDNFVRATSVASAVEGLYQHQAWIVRQIFPDTADREYLELHALLRGLRRKPATAAQGVMRLQGAAGSLVPAGLVARLGERTWRTLEGGQVNESGTLEVAAGADQSGTAGNAEAGALVELASPPSGVLGQATLVSMIGGVDEEADSELLARLLELIRRPPAGGNRYDYRRWAMEVPGVSAAFVYPLRRGLGTVDVVIVSADGLPSHETIEATQAHIDDLRPVTAKSSLVLAATEKPAAVTVRVKLDGLTLDAARAQINAALAGYFALLAPGEVAVKSQLEALVSNIAGIVDRQMTAPAGNVVPVVDDRMVEWVRLGVVTVELLP</sequence>
<dbReference type="InterPro" id="IPR006949">
    <property type="entry name" value="Barrel_Baseplate_J-like"/>
</dbReference>
<dbReference type="PANTHER" id="PTHR37829:SF3">
    <property type="entry name" value="PROTEIN JAYE-RELATED"/>
    <property type="match status" value="1"/>
</dbReference>
<dbReference type="PANTHER" id="PTHR37829">
    <property type="entry name" value="PHAGE-LIKE ELEMENT PBSX PROTEIN XKDT"/>
    <property type="match status" value="1"/>
</dbReference>
<accession>A0A248LI21</accession>
<dbReference type="Proteomes" id="UP000197424">
    <property type="component" value="Chromosome"/>
</dbReference>
<dbReference type="EMBL" id="CP022115">
    <property type="protein sequence ID" value="ASJ24165.1"/>
    <property type="molecule type" value="Genomic_DNA"/>
</dbReference>
<dbReference type="Pfam" id="PF04865">
    <property type="entry name" value="Baseplate_J"/>
    <property type="match status" value="1"/>
</dbReference>
<feature type="domain" description="Baseplate protein J-like barrel" evidence="2">
    <location>
        <begin position="90"/>
        <end position="169"/>
    </location>
</feature>
<gene>
    <name evidence="5" type="ORF">LHGZ1_1334</name>
</gene>
<comment type="similarity">
    <text evidence="1">Belongs to the Mu gp47/PBSX XkdT family.</text>
</comment>
<evidence type="ECO:0000256" key="1">
    <source>
        <dbReference type="ARBA" id="ARBA00038087"/>
    </source>
</evidence>
<evidence type="ECO:0000259" key="3">
    <source>
        <dbReference type="Pfam" id="PF26078"/>
    </source>
</evidence>
<protein>
    <submittedName>
        <fullName evidence="5">Tail protein</fullName>
    </submittedName>
</protein>
<dbReference type="Pfam" id="PF26079">
    <property type="entry name" value="Baseplate_J_C"/>
    <property type="match status" value="1"/>
</dbReference>
<feature type="domain" description="Baseplate J-like central" evidence="3">
    <location>
        <begin position="190"/>
        <end position="255"/>
    </location>
</feature>
<reference evidence="6" key="1">
    <citation type="submission" date="2017-06" db="EMBL/GenBank/DDBJ databases">
        <title>Whole genome sequence of Laribacter hongkongensis LHGZ1.</title>
        <authorList>
            <person name="Chen D."/>
            <person name="Wu H."/>
            <person name="Chen J."/>
        </authorList>
    </citation>
    <scope>NUCLEOTIDE SEQUENCE [LARGE SCALE GENOMIC DNA]</scope>
    <source>
        <strain evidence="6">LHGZ1</strain>
    </source>
</reference>
<evidence type="ECO:0000313" key="5">
    <source>
        <dbReference type="EMBL" id="ASJ24165.1"/>
    </source>
</evidence>
<dbReference type="Pfam" id="PF26078">
    <property type="entry name" value="Baseplate_J_M"/>
    <property type="match status" value="1"/>
</dbReference>
<organism evidence="5 6">
    <name type="scientific">Laribacter hongkongensis</name>
    <dbReference type="NCBI Taxonomy" id="168471"/>
    <lineage>
        <taxon>Bacteria</taxon>
        <taxon>Pseudomonadati</taxon>
        <taxon>Pseudomonadota</taxon>
        <taxon>Betaproteobacteria</taxon>
        <taxon>Neisseriales</taxon>
        <taxon>Aquaspirillaceae</taxon>
        <taxon>Laribacter</taxon>
    </lineage>
</organism>
<dbReference type="AlphaFoldDB" id="A0A248LI21"/>
<name>A0A248LI21_9NEIS</name>
<evidence type="ECO:0000259" key="4">
    <source>
        <dbReference type="Pfam" id="PF26079"/>
    </source>
</evidence>
<dbReference type="InterPro" id="IPR058530">
    <property type="entry name" value="Baseplate_J-like_C"/>
</dbReference>
<dbReference type="RefSeq" id="WP_172622950.1">
    <property type="nucleotide sequence ID" value="NZ_CP022115.1"/>
</dbReference>
<feature type="domain" description="Baseplate J-like C-terminal" evidence="4">
    <location>
        <begin position="268"/>
        <end position="350"/>
    </location>
</feature>